<feature type="compositionally biased region" description="Basic and acidic residues" evidence="1">
    <location>
        <begin position="145"/>
        <end position="154"/>
    </location>
</feature>
<organism evidence="2 3">
    <name type="scientific">Smittium culicis</name>
    <dbReference type="NCBI Taxonomy" id="133412"/>
    <lineage>
        <taxon>Eukaryota</taxon>
        <taxon>Fungi</taxon>
        <taxon>Fungi incertae sedis</taxon>
        <taxon>Zoopagomycota</taxon>
        <taxon>Kickxellomycotina</taxon>
        <taxon>Harpellomycetes</taxon>
        <taxon>Harpellales</taxon>
        <taxon>Legeriomycetaceae</taxon>
        <taxon>Smittium</taxon>
    </lineage>
</organism>
<feature type="region of interest" description="Disordered" evidence="1">
    <location>
        <begin position="628"/>
        <end position="707"/>
    </location>
</feature>
<feature type="region of interest" description="Disordered" evidence="1">
    <location>
        <begin position="131"/>
        <end position="154"/>
    </location>
</feature>
<feature type="region of interest" description="Disordered" evidence="1">
    <location>
        <begin position="2012"/>
        <end position="2037"/>
    </location>
</feature>
<feature type="compositionally biased region" description="Basic and acidic residues" evidence="1">
    <location>
        <begin position="660"/>
        <end position="677"/>
    </location>
</feature>
<feature type="compositionally biased region" description="Low complexity" evidence="1">
    <location>
        <begin position="555"/>
        <end position="576"/>
    </location>
</feature>
<accession>A0A1R1XRH5</accession>
<evidence type="ECO:0000256" key="1">
    <source>
        <dbReference type="SAM" id="MobiDB-lite"/>
    </source>
</evidence>
<feature type="region of interest" description="Disordered" evidence="1">
    <location>
        <begin position="1176"/>
        <end position="1195"/>
    </location>
</feature>
<proteinExistence type="predicted"/>
<feature type="compositionally biased region" description="Polar residues" evidence="1">
    <location>
        <begin position="635"/>
        <end position="650"/>
    </location>
</feature>
<dbReference type="Proteomes" id="UP000187283">
    <property type="component" value="Unassembled WGS sequence"/>
</dbReference>
<evidence type="ECO:0000313" key="3">
    <source>
        <dbReference type="Proteomes" id="UP000187283"/>
    </source>
</evidence>
<feature type="region of interest" description="Disordered" evidence="1">
    <location>
        <begin position="1127"/>
        <end position="1149"/>
    </location>
</feature>
<dbReference type="EMBL" id="LSSN01002098">
    <property type="protein sequence ID" value="OMJ17252.1"/>
    <property type="molecule type" value="Genomic_DNA"/>
</dbReference>
<keyword evidence="3" id="KW-1185">Reference proteome</keyword>
<sequence>MSDDPSFDLKGSGKMPKTPSIFSLNISKLNPKHKNYDEVSTNIKFDSNSPNHKQKSKLNSYLSRTFSKIKSKVKKNRSTNDRDTSIASTILEDADQFELIDNPIPRKNSSTPKNFDLDRRHTFFEKKVSNFHSNDNSLSKNSSPTKKDKDSDYVRKDTLIEKQYEFYKHNYSSSNSLDKHSGSNSNSPSPTKYRTHINKELPPLPELKEQEVLQKNSSDNSSQKSSSILNSYNVPSSEIPKPLMNVTPGLDSGLFGSENHNNNEELLTKDSQSINWSTKSINSDFIDSVSFINVVKEPSPDTRNYEFDSNNVQHSLNSLKKRPSTSTIKCKIATTKIIQNRKKILDLSSSLNHNNQAKCNISIITSNTTSSYATNSPITPSSSIYSRRSSIARTISNHSFGHTPENKYCRPTTSYHKKSLPLCLTPDTNLSKNSNFSRKSSLSLAIETHSVRNSKYSPKSYAKTSHPNSKYFPRDFNFHKSDAFSIEPNLPRSNNSLKATSSFADSSFNSSSNSTPKLSRNYHDSPSLKQHNLSHLPQSSNDPQSNPIENDSYESNPNSLSTTSTPTRNSSVPSSSKLVELNLSTVSDCPLTNDNSFPFPPIKFPIDLVPTPETHASVMDQLTNCSLNEKESDKPNQSNLNSTKNSNATPSPEIDITIESSDHITNNKDLKAIDPIDNHSNISNVPIKSPDNDSITLPPHKHKGSNDITVRDLTSDQQSSHLYQTENVNSTILSELPREITQNSVPNTIKSNFEQSKSVHKNHVQNEKIFSEATQCNRSEPGSTTRNDTSYSHISELQKTIAKPETICTEHPDANLKSKSSSFNAEIIEFEVHDTELSTTLSKELNTQLTNTCNFIDVSIDTSHAETKKPANLYSNSETDQKHIVQSSFNELTNTETSLRLQDIDDAFDPSFNAENIADNFHNESIPQHTPTNPSSSGLNNYSNITNTTRDITSISETYNSGDESRSENEFKHPTLSILPTDESKVVDSMEPQESTMLPISATNSIFSTVIDDNSILDADIPINIQTNKTSDSHFPEPETKESKHDPLDENSLQDKHKDDLSEHSTDMPENFDKIVDNTLLSKQQTQDPQHEKIHDMFNHPNNENIAELSPSFSNTDVNDNESLLKVTESGTKPKKLADSGKKSNDISLIGKKSSNEELESPNFLTYYRGSSLKVRKSSNPTNINNLKSPVDSSFSLSDDLVSSAATSNSLNETTDPTVATKSYITASKTETTTSELVTRGTHNMAVKESVENSLNPYNSTNLTSILNQTDEKVGGTSYNNTEISVDNHISFERPHEPTSGPSDYSGVNDKVIFDSDNVIVNSEHIALSKSEIDQDSRGNITTIVDSLHQTIGSDSKSLSHSLENSNPKMMLETPILEPDNTLVTNDNFEAIIGTCNTKTSNTKLGSSDPEAIYDSNIANNDIPAHTVNSNSSESSGSSTANSECDSSVSSVNDGASNSDNSVSGIHDTLKKSLLAPSKILIPTPVAVIAKNHVNASGSFASVIESGNAIINAENMNNKSSTDTTKPDSEVIRINSNCPETSAFTTGTDNSISKSHLKVSKIETPDLNVENTRVESNISNSEDLVDRLDLKTVNCDSDCGVKPDDTNIKISNTEKNSMDLNSKDLSSFNSLNISDKLHDISSDSNILSINDFETTSIKENNTKLADKSDGKITDEVNKSINPSIDESKALDSNAFSDIASATSAESEHNFDKTELTLALDNSTFIPTTENTTSEISATVIKSSTPIDTEVCHTSANAKTENSLPLSVAEQIGTPEKSNSRKSVTHTENTDSTTNTESNYETFGTTRSFSQMDKSEHTVNNDRKNLIDKQSSDVNSSVDSINTSEKTSYYKLEDFSLKDLNAADQSVDTHLKSNGLTCEYNLSSKVSELNVFDENSIKSHICTENKSHYTHTEYKSGSGNFINAEYCSSELCEDDSCTSRASITDGMFEEGNTCVLDENAESQDSKDFDPICLNTMTGRCISRSNSISSIDTAMSDNTCRHVSFSSEIQTVTTKDLPSKNSSKNNINKEYQNKTQLNDDSSSAQEDLLIVGSTVICNADRKTAIRFNGVFKNLVGISKLEGSHNLMCNSRVGIRSLFNRL</sequence>
<feature type="region of interest" description="Disordered" evidence="1">
    <location>
        <begin position="502"/>
        <end position="576"/>
    </location>
</feature>
<feature type="compositionally biased region" description="Polar residues" evidence="1">
    <location>
        <begin position="1178"/>
        <end position="1188"/>
    </location>
</feature>
<feature type="compositionally biased region" description="Low complexity" evidence="1">
    <location>
        <begin position="2017"/>
        <end position="2027"/>
    </location>
</feature>
<feature type="compositionally biased region" description="Basic and acidic residues" evidence="1">
    <location>
        <begin position="1136"/>
        <end position="1145"/>
    </location>
</feature>
<feature type="compositionally biased region" description="Low complexity" evidence="1">
    <location>
        <begin position="502"/>
        <end position="515"/>
    </location>
</feature>
<feature type="region of interest" description="Disordered" evidence="1">
    <location>
        <begin position="1027"/>
        <end position="1070"/>
    </location>
</feature>
<feature type="compositionally biased region" description="Low complexity" evidence="1">
    <location>
        <begin position="213"/>
        <end position="233"/>
    </location>
</feature>
<feature type="region of interest" description="Disordered" evidence="1">
    <location>
        <begin position="1771"/>
        <end position="1800"/>
    </location>
</feature>
<feature type="compositionally biased region" description="Basic and acidic residues" evidence="1">
    <location>
        <begin position="963"/>
        <end position="973"/>
    </location>
</feature>
<feature type="region of interest" description="Disordered" evidence="1">
    <location>
        <begin position="1424"/>
        <end position="1463"/>
    </location>
</feature>
<feature type="compositionally biased region" description="Low complexity" evidence="1">
    <location>
        <begin position="1429"/>
        <end position="1443"/>
    </location>
</feature>
<comment type="caution">
    <text evidence="2">The sequence shown here is derived from an EMBL/GenBank/DDBJ whole genome shotgun (WGS) entry which is preliminary data.</text>
</comment>
<name>A0A1R1XRH5_9FUNG</name>
<reference evidence="2 3" key="1">
    <citation type="submission" date="2017-01" db="EMBL/GenBank/DDBJ databases">
        <authorList>
            <person name="Mah S.A."/>
            <person name="Swanson W.J."/>
            <person name="Moy G.W."/>
            <person name="Vacquier V.D."/>
        </authorList>
    </citation>
    <scope>NUCLEOTIDE SEQUENCE [LARGE SCALE GENOMIC DNA]</scope>
    <source>
        <strain evidence="2 3">GSMNP</strain>
    </source>
</reference>
<gene>
    <name evidence="2" type="ORF">AYI70_g6100</name>
</gene>
<feature type="region of interest" description="Disordered" evidence="1">
    <location>
        <begin position="172"/>
        <end position="245"/>
    </location>
</feature>
<feature type="compositionally biased region" description="Polar residues" evidence="1">
    <location>
        <begin position="1444"/>
        <end position="1463"/>
    </location>
</feature>
<protein>
    <submittedName>
        <fullName evidence="2">Uncharacterized protein</fullName>
    </submittedName>
</protein>
<feature type="compositionally biased region" description="Basic and acidic residues" evidence="1">
    <location>
        <begin position="1031"/>
        <end position="1070"/>
    </location>
</feature>
<dbReference type="OrthoDB" id="10405601at2759"/>
<feature type="region of interest" description="Disordered" evidence="1">
    <location>
        <begin position="957"/>
        <end position="979"/>
    </location>
</feature>
<feature type="compositionally biased region" description="Polar residues" evidence="1">
    <location>
        <begin position="172"/>
        <end position="192"/>
    </location>
</feature>
<feature type="compositionally biased region" description="Polar residues" evidence="1">
    <location>
        <begin position="131"/>
        <end position="144"/>
    </location>
</feature>
<feature type="compositionally biased region" description="Polar residues" evidence="1">
    <location>
        <begin position="527"/>
        <end position="549"/>
    </location>
</feature>
<evidence type="ECO:0000313" key="2">
    <source>
        <dbReference type="EMBL" id="OMJ17252.1"/>
    </source>
</evidence>
<feature type="compositionally biased region" description="Low complexity" evidence="1">
    <location>
        <begin position="1785"/>
        <end position="1800"/>
    </location>
</feature>